<dbReference type="GO" id="GO:0005886">
    <property type="term" value="C:plasma membrane"/>
    <property type="evidence" value="ECO:0007669"/>
    <property type="project" value="UniProtKB-SubCell"/>
</dbReference>
<feature type="transmembrane region" description="Helical" evidence="6">
    <location>
        <begin position="79"/>
        <end position="97"/>
    </location>
</feature>
<evidence type="ECO:0000256" key="6">
    <source>
        <dbReference type="SAM" id="Phobius"/>
    </source>
</evidence>
<dbReference type="AlphaFoldDB" id="A0AAE3M3R7"/>
<accession>A0AAE3M3R7</accession>
<evidence type="ECO:0000256" key="5">
    <source>
        <dbReference type="ARBA" id="ARBA00023136"/>
    </source>
</evidence>
<protein>
    <submittedName>
        <fullName evidence="8">YitT family protein</fullName>
    </submittedName>
</protein>
<dbReference type="PANTHER" id="PTHR33545:SF5">
    <property type="entry name" value="UPF0750 MEMBRANE PROTEIN YITT"/>
    <property type="match status" value="1"/>
</dbReference>
<feature type="transmembrane region" description="Helical" evidence="6">
    <location>
        <begin position="52"/>
        <end position="72"/>
    </location>
</feature>
<organism evidence="8 9">
    <name type="scientific">Plebeiibacterium sediminum</name>
    <dbReference type="NCBI Taxonomy" id="2992112"/>
    <lineage>
        <taxon>Bacteria</taxon>
        <taxon>Pseudomonadati</taxon>
        <taxon>Bacteroidota</taxon>
        <taxon>Bacteroidia</taxon>
        <taxon>Marinilabiliales</taxon>
        <taxon>Marinilabiliaceae</taxon>
        <taxon>Plebeiibacterium</taxon>
    </lineage>
</organism>
<feature type="transmembrane region" description="Helical" evidence="6">
    <location>
        <begin position="12"/>
        <end position="32"/>
    </location>
</feature>
<comment type="subcellular location">
    <subcellularLocation>
        <location evidence="1">Cell membrane</location>
        <topology evidence="1">Multi-pass membrane protein</topology>
    </subcellularLocation>
</comment>
<feature type="transmembrane region" description="Helical" evidence="6">
    <location>
        <begin position="109"/>
        <end position="129"/>
    </location>
</feature>
<evidence type="ECO:0000256" key="3">
    <source>
        <dbReference type="ARBA" id="ARBA00022692"/>
    </source>
</evidence>
<gene>
    <name evidence="8" type="ORF">OM075_08630</name>
</gene>
<evidence type="ECO:0000259" key="7">
    <source>
        <dbReference type="Pfam" id="PF10035"/>
    </source>
</evidence>
<evidence type="ECO:0000313" key="8">
    <source>
        <dbReference type="EMBL" id="MCW3786529.1"/>
    </source>
</evidence>
<evidence type="ECO:0000256" key="2">
    <source>
        <dbReference type="ARBA" id="ARBA00022475"/>
    </source>
</evidence>
<evidence type="ECO:0000256" key="4">
    <source>
        <dbReference type="ARBA" id="ARBA00022989"/>
    </source>
</evidence>
<dbReference type="Pfam" id="PF02588">
    <property type="entry name" value="YitT_membrane"/>
    <property type="match status" value="1"/>
</dbReference>
<evidence type="ECO:0000256" key="1">
    <source>
        <dbReference type="ARBA" id="ARBA00004651"/>
    </source>
</evidence>
<dbReference type="Pfam" id="PF10035">
    <property type="entry name" value="DUF2179"/>
    <property type="match status" value="1"/>
</dbReference>
<keyword evidence="2" id="KW-1003">Cell membrane</keyword>
<feature type="transmembrane region" description="Helical" evidence="6">
    <location>
        <begin position="177"/>
        <end position="195"/>
    </location>
</feature>
<keyword evidence="9" id="KW-1185">Reference proteome</keyword>
<sequence length="286" mass="31183">MTTGKIIQEIRSYITLTIAVCISSLGWAGFIIPSDIIGGGITGLSTTFYFLWGWNVGITSLVINAFLILLAIKILGLSYGVKTVYCTVVFSVLLSFLTQYFKEPLVSDVFIATLIGAALGGVGTSILFINGGSTGGNEIIAMIINKYKNISLGKLLLIMDVIIISTSYIVFHDIEKIVYGLITMAIFSYSIDLVISGNKQTVQFFIISEKYEELMDKILIDGNKGVTMIDGIGGYTREHKKILMVISKKRTSSIVFKIIKDIDPKAFITMGSVSGVYGQGFEKIKA</sequence>
<dbReference type="RefSeq" id="WP_301190094.1">
    <property type="nucleotide sequence ID" value="NZ_JAPDPJ010000015.1"/>
</dbReference>
<feature type="transmembrane region" description="Helical" evidence="6">
    <location>
        <begin position="150"/>
        <end position="171"/>
    </location>
</feature>
<keyword evidence="5 6" id="KW-0472">Membrane</keyword>
<dbReference type="EMBL" id="JAPDPJ010000015">
    <property type="protein sequence ID" value="MCW3786529.1"/>
    <property type="molecule type" value="Genomic_DNA"/>
</dbReference>
<dbReference type="Proteomes" id="UP001209229">
    <property type="component" value="Unassembled WGS sequence"/>
</dbReference>
<dbReference type="InterPro" id="IPR015867">
    <property type="entry name" value="N-reg_PII/ATP_PRibTrfase_C"/>
</dbReference>
<comment type="caution">
    <text evidence="8">The sequence shown here is derived from an EMBL/GenBank/DDBJ whole genome shotgun (WGS) entry which is preliminary data.</text>
</comment>
<dbReference type="Gene3D" id="3.30.70.120">
    <property type="match status" value="1"/>
</dbReference>
<reference evidence="8" key="1">
    <citation type="submission" date="2022-10" db="EMBL/GenBank/DDBJ databases">
        <authorList>
            <person name="Yu W.X."/>
        </authorList>
    </citation>
    <scope>NUCLEOTIDE SEQUENCE</scope>
    <source>
        <strain evidence="8">AAT</strain>
    </source>
</reference>
<dbReference type="InterPro" id="IPR019264">
    <property type="entry name" value="DUF2179"/>
</dbReference>
<dbReference type="CDD" id="cd16380">
    <property type="entry name" value="YitT_C"/>
    <property type="match status" value="1"/>
</dbReference>
<keyword evidence="4 6" id="KW-1133">Transmembrane helix</keyword>
<feature type="domain" description="DUF2179" evidence="7">
    <location>
        <begin position="225"/>
        <end position="278"/>
    </location>
</feature>
<dbReference type="InterPro" id="IPR003740">
    <property type="entry name" value="YitT"/>
</dbReference>
<evidence type="ECO:0000313" key="9">
    <source>
        <dbReference type="Proteomes" id="UP001209229"/>
    </source>
</evidence>
<name>A0AAE3M3R7_9BACT</name>
<dbReference type="PANTHER" id="PTHR33545">
    <property type="entry name" value="UPF0750 MEMBRANE PROTEIN YITT-RELATED"/>
    <property type="match status" value="1"/>
</dbReference>
<dbReference type="InterPro" id="IPR051461">
    <property type="entry name" value="UPF0750_membrane"/>
</dbReference>
<keyword evidence="3 6" id="KW-0812">Transmembrane</keyword>
<dbReference type="PIRSF" id="PIRSF006483">
    <property type="entry name" value="Membrane_protein_YitT"/>
    <property type="match status" value="1"/>
</dbReference>
<proteinExistence type="predicted"/>